<gene>
    <name evidence="2" type="ORF">RFI_12671</name>
</gene>
<keyword evidence="3" id="KW-1185">Reference proteome</keyword>
<dbReference type="Proteomes" id="UP000023152">
    <property type="component" value="Unassembled WGS sequence"/>
</dbReference>
<name>X6NGK7_RETFI</name>
<feature type="region of interest" description="Disordered" evidence="1">
    <location>
        <begin position="1"/>
        <end position="73"/>
    </location>
</feature>
<protein>
    <submittedName>
        <fullName evidence="2">Uncharacterized protein</fullName>
    </submittedName>
</protein>
<feature type="compositionally biased region" description="Polar residues" evidence="1">
    <location>
        <begin position="1"/>
        <end position="25"/>
    </location>
</feature>
<accession>X6NGK7</accession>
<comment type="caution">
    <text evidence="2">The sequence shown here is derived from an EMBL/GenBank/DDBJ whole genome shotgun (WGS) entry which is preliminary data.</text>
</comment>
<evidence type="ECO:0000313" key="2">
    <source>
        <dbReference type="EMBL" id="ETO24487.1"/>
    </source>
</evidence>
<feature type="compositionally biased region" description="Polar residues" evidence="1">
    <location>
        <begin position="54"/>
        <end position="69"/>
    </location>
</feature>
<sequence length="213" mass="23826">MQPLNNKSPVNGENTNSQCSATHPTPQIPKEVLTQPKKEDGKNSDNTQHGKHGAQTNADSSTFERQSGGENCEENKNISISAEWTCLMPQVDSGMMTQGVSCVYFYEYGGGRDKKELLFFKLDTEIKKSLEHTFAVPVKRVRTVRATPNIEKNNSMIHDNSNNLVVSVSHISEVVASFGDVALLLVYFHFNNVEKPSNNVVEGLFFWFKNLKK</sequence>
<reference evidence="2 3" key="1">
    <citation type="journal article" date="2013" name="Curr. Biol.">
        <title>The Genome of the Foraminiferan Reticulomyxa filosa.</title>
        <authorList>
            <person name="Glockner G."/>
            <person name="Hulsmann N."/>
            <person name="Schleicher M."/>
            <person name="Noegel A.A."/>
            <person name="Eichinger L."/>
            <person name="Gallinger C."/>
            <person name="Pawlowski J."/>
            <person name="Sierra R."/>
            <person name="Euteneuer U."/>
            <person name="Pillet L."/>
            <person name="Moustafa A."/>
            <person name="Platzer M."/>
            <person name="Groth M."/>
            <person name="Szafranski K."/>
            <person name="Schliwa M."/>
        </authorList>
    </citation>
    <scope>NUCLEOTIDE SEQUENCE [LARGE SCALE GENOMIC DNA]</scope>
</reference>
<evidence type="ECO:0000256" key="1">
    <source>
        <dbReference type="SAM" id="MobiDB-lite"/>
    </source>
</evidence>
<organism evidence="2 3">
    <name type="scientific">Reticulomyxa filosa</name>
    <dbReference type="NCBI Taxonomy" id="46433"/>
    <lineage>
        <taxon>Eukaryota</taxon>
        <taxon>Sar</taxon>
        <taxon>Rhizaria</taxon>
        <taxon>Retaria</taxon>
        <taxon>Foraminifera</taxon>
        <taxon>Monothalamids</taxon>
        <taxon>Reticulomyxidae</taxon>
        <taxon>Reticulomyxa</taxon>
    </lineage>
</organism>
<dbReference type="AlphaFoldDB" id="X6NGK7"/>
<dbReference type="EMBL" id="ASPP01009190">
    <property type="protein sequence ID" value="ETO24487.1"/>
    <property type="molecule type" value="Genomic_DNA"/>
</dbReference>
<evidence type="ECO:0000313" key="3">
    <source>
        <dbReference type="Proteomes" id="UP000023152"/>
    </source>
</evidence>
<proteinExistence type="predicted"/>